<evidence type="ECO:0000313" key="3">
    <source>
        <dbReference type="Proteomes" id="UP000664578"/>
    </source>
</evidence>
<proteinExistence type="predicted"/>
<dbReference type="Pfam" id="PF05908">
    <property type="entry name" value="Gamma_PGA_hydro"/>
    <property type="match status" value="1"/>
</dbReference>
<dbReference type="InterPro" id="IPR038128">
    <property type="entry name" value="Gamma_PGA_hydro_sf"/>
</dbReference>
<evidence type="ECO:0000313" key="4">
    <source>
        <dbReference type="Proteomes" id="UP001284771"/>
    </source>
</evidence>
<reference evidence="2" key="3">
    <citation type="submission" date="2024-05" db="EMBL/GenBank/DDBJ databases">
        <title>Draft genomic sequences of Priestia flexa CCM isolated from the soil of an abandoned mine contaminated by free cyanide in the high Andean zone of Tacna, Peru.</title>
        <authorList>
            <person name="Caceda Quiroz C.J."/>
            <person name="Maraza Chooque G.J."/>
            <person name="Fora Quispe G.L."/>
            <person name="Carpio Mamani M."/>
        </authorList>
    </citation>
    <scope>NUCLEOTIDE SEQUENCE</scope>
    <source>
        <strain evidence="2">CCM</strain>
    </source>
</reference>
<organism evidence="1 3">
    <name type="scientific">Priestia flexa</name>
    <dbReference type="NCBI Taxonomy" id="86664"/>
    <lineage>
        <taxon>Bacteria</taxon>
        <taxon>Bacillati</taxon>
        <taxon>Bacillota</taxon>
        <taxon>Bacilli</taxon>
        <taxon>Bacillales</taxon>
        <taxon>Bacillaceae</taxon>
        <taxon>Priestia</taxon>
    </lineage>
</organism>
<protein>
    <submittedName>
        <fullName evidence="1">Poly-gamma-glutamate hydrolase family protein</fullName>
    </submittedName>
</protein>
<dbReference type="AlphaFoldDB" id="A0A8I1MGG1"/>
<dbReference type="Proteomes" id="UP000664578">
    <property type="component" value="Unassembled WGS sequence"/>
</dbReference>
<evidence type="ECO:0000313" key="2">
    <source>
        <dbReference type="EMBL" id="MDW8518435.1"/>
    </source>
</evidence>
<evidence type="ECO:0000313" key="1">
    <source>
        <dbReference type="EMBL" id="MBN8251935.1"/>
    </source>
</evidence>
<dbReference type="EMBL" id="JAWUZT010000107">
    <property type="protein sequence ID" value="MDW8518435.1"/>
    <property type="molecule type" value="Genomic_DNA"/>
</dbReference>
<comment type="caution">
    <text evidence="1">The sequence shown here is derived from an EMBL/GenBank/DDBJ whole genome shotgun (WGS) entry which is preliminary data.</text>
</comment>
<reference evidence="4" key="2">
    <citation type="submission" date="2023-07" db="EMBL/GenBank/DDBJ databases">
        <title>Draft genomic sequences of Priestia flexa CCM isolated from the soil of an abandoned mine contaminated by free cyanide in the high Andean zone of Tacna, Peru.</title>
        <authorList>
            <person name="Caceda Quiroz C.J."/>
            <person name="Maraza Chooque G.J."/>
            <person name="Fora Quispe G.L."/>
            <person name="Carpio Mamani M."/>
        </authorList>
    </citation>
    <scope>NUCLEOTIDE SEQUENCE [LARGE SCALE GENOMIC DNA]</scope>
    <source>
        <strain evidence="4">CCM</strain>
    </source>
</reference>
<sequence length="192" mass="21840">MRDIYQTFQELSQCERAGIDYEIECIIRKKDIVVLAIHGGTMEEGTLEMARELAQEVNGTFYAFKCLKKEDPFELHVTSTHYDEELARSLVHQSNITISFHGARGAEREIYIGGRDEPLASRVKELLKPGFIVVEPPPHLRGVSPDNIANDNTRHQGLQLELTVPQYDELLTNVEKKQSFIESLVKAIKESE</sequence>
<dbReference type="InterPro" id="IPR008585">
    <property type="entry name" value="Gamma_PGA_hydro"/>
</dbReference>
<dbReference type="EMBL" id="JAEMWV010000004">
    <property type="protein sequence ID" value="MBN8251935.1"/>
    <property type="molecule type" value="Genomic_DNA"/>
</dbReference>
<gene>
    <name evidence="1" type="ORF">JF537_10115</name>
    <name evidence="2" type="ORF">RIB56_20210</name>
</gene>
<accession>A0A8I1MGG1</accession>
<dbReference type="Proteomes" id="UP001284771">
    <property type="component" value="Unassembled WGS sequence"/>
</dbReference>
<keyword evidence="1" id="KW-0378">Hydrolase</keyword>
<dbReference type="GeneID" id="93682949"/>
<name>A0A8I1MGG1_9BACI</name>
<dbReference type="Gene3D" id="3.40.630.100">
    <property type="entry name" value="Poly-gamma-glutamate hydrolase, zinc-binding motif"/>
    <property type="match status" value="1"/>
</dbReference>
<reference evidence="1" key="1">
    <citation type="submission" date="2020-12" db="EMBL/GenBank/DDBJ databases">
        <title>PHA producing bacteria isolated from mangrove.</title>
        <authorList>
            <person name="Zheng W."/>
            <person name="Yu S."/>
            <person name="Huang Y."/>
        </authorList>
    </citation>
    <scope>NUCLEOTIDE SEQUENCE</scope>
    <source>
        <strain evidence="1">GN22-4</strain>
    </source>
</reference>
<dbReference type="GO" id="GO:0016787">
    <property type="term" value="F:hydrolase activity"/>
    <property type="evidence" value="ECO:0007669"/>
    <property type="project" value="UniProtKB-KW"/>
</dbReference>
<dbReference type="RefSeq" id="WP_062686646.1">
    <property type="nucleotide sequence ID" value="NZ_CANLXW010000011.1"/>
</dbReference>
<keyword evidence="4" id="KW-1185">Reference proteome</keyword>